<keyword evidence="9" id="KW-0823">Tryptophan catabolism</keyword>
<dbReference type="GO" id="GO:0004061">
    <property type="term" value="F:arylformamidase activity"/>
    <property type="evidence" value="ECO:0007669"/>
    <property type="project" value="UniProtKB-EC"/>
</dbReference>
<comment type="subunit">
    <text evidence="3">Homodimer.</text>
</comment>
<dbReference type="PANTHER" id="PTHR31118:SF12">
    <property type="entry name" value="CYCLASE-LIKE PROTEIN 2"/>
    <property type="match status" value="1"/>
</dbReference>
<keyword evidence="8" id="KW-0862">Zinc</keyword>
<evidence type="ECO:0000256" key="11">
    <source>
        <dbReference type="ARBA" id="ARBA00060547"/>
    </source>
</evidence>
<dbReference type="Pfam" id="PF04199">
    <property type="entry name" value="Cyclase"/>
    <property type="match status" value="1"/>
</dbReference>
<comment type="pathway">
    <text evidence="11">Amino-acid degradation; L-tryptophan degradation via kynurenine pathway; L-kynurenine from L-tryptophan: step 2/2.</text>
</comment>
<dbReference type="InterPro" id="IPR037175">
    <property type="entry name" value="KFase_sf"/>
</dbReference>
<dbReference type="KEGG" id="eac:EAL2_808p07660"/>
<dbReference type="InterPro" id="IPR007325">
    <property type="entry name" value="KFase/CYL"/>
</dbReference>
<reference evidence="12 13" key="1">
    <citation type="journal article" date="2014" name="Genome Announc.">
        <title>Complete Genome Sequence of Amino Acid-Utilizing Eubacterium acidaminophilum al-2 (DSM 3953).</title>
        <authorList>
            <person name="Poehlein A."/>
            <person name="Andreesen J.R."/>
            <person name="Daniel R."/>
        </authorList>
    </citation>
    <scope>NUCLEOTIDE SEQUENCE [LARGE SCALE GENOMIC DNA]</scope>
    <source>
        <strain evidence="12 13">DSM 3953</strain>
        <plasmid evidence="13">Plasmid EAL2_808p</plasmid>
    </source>
</reference>
<dbReference type="AlphaFoldDB" id="W8T9C9"/>
<name>W8T9C9_PEPAC</name>
<gene>
    <name evidence="12" type="ORF">EAL2_808p07660</name>
</gene>
<dbReference type="GO" id="GO:0046872">
    <property type="term" value="F:metal ion binding"/>
    <property type="evidence" value="ECO:0007669"/>
    <property type="project" value="UniProtKB-KW"/>
</dbReference>
<evidence type="ECO:0000256" key="7">
    <source>
        <dbReference type="ARBA" id="ARBA00022801"/>
    </source>
</evidence>
<comment type="function">
    <text evidence="2">Catalyzes the hydrolysis of N-formyl-L-kynurenine to L-kynurenine, the second step in the kynurenine pathway of tryptophan degradation.</text>
</comment>
<evidence type="ECO:0000256" key="2">
    <source>
        <dbReference type="ARBA" id="ARBA00002204"/>
    </source>
</evidence>
<evidence type="ECO:0000256" key="5">
    <source>
        <dbReference type="ARBA" id="ARBA00014889"/>
    </source>
</evidence>
<dbReference type="RefSeq" id="WP_025437099.1">
    <property type="nucleotide sequence ID" value="NZ_CP007453.1"/>
</dbReference>
<accession>W8T9C9</accession>
<comment type="cofactor">
    <cofactor evidence="1">
        <name>Zn(2+)</name>
        <dbReference type="ChEBI" id="CHEBI:29105"/>
    </cofactor>
</comment>
<evidence type="ECO:0000256" key="9">
    <source>
        <dbReference type="ARBA" id="ARBA00023079"/>
    </source>
</evidence>
<keyword evidence="7" id="KW-0378">Hydrolase</keyword>
<dbReference type="EC" id="3.5.1.9" evidence="4"/>
<dbReference type="EMBL" id="CP007453">
    <property type="protein sequence ID" value="AHM58269.1"/>
    <property type="molecule type" value="Genomic_DNA"/>
</dbReference>
<dbReference type="OrthoDB" id="9796085at2"/>
<dbReference type="PANTHER" id="PTHR31118">
    <property type="entry name" value="CYCLASE-LIKE PROTEIN 2"/>
    <property type="match status" value="1"/>
</dbReference>
<dbReference type="SUPFAM" id="SSF102198">
    <property type="entry name" value="Putative cyclase"/>
    <property type="match status" value="1"/>
</dbReference>
<dbReference type="FunFam" id="3.50.30.50:FF:000001">
    <property type="entry name" value="Kynurenine formamidase"/>
    <property type="match status" value="1"/>
</dbReference>
<evidence type="ECO:0000256" key="4">
    <source>
        <dbReference type="ARBA" id="ARBA00012930"/>
    </source>
</evidence>
<dbReference type="PATRIC" id="fig|1286171.3.peg.2954"/>
<dbReference type="HOGENOM" id="CLU_030671_3_0_9"/>
<keyword evidence="12" id="KW-0614">Plasmid</keyword>
<evidence type="ECO:0000313" key="12">
    <source>
        <dbReference type="EMBL" id="AHM58269.1"/>
    </source>
</evidence>
<protein>
    <recommendedName>
        <fullName evidence="5">Kynurenine formamidase</fullName>
        <ecNumber evidence="4">3.5.1.9</ecNumber>
    </recommendedName>
</protein>
<evidence type="ECO:0000256" key="6">
    <source>
        <dbReference type="ARBA" id="ARBA00022723"/>
    </source>
</evidence>
<evidence type="ECO:0000256" key="8">
    <source>
        <dbReference type="ARBA" id="ARBA00022833"/>
    </source>
</evidence>
<keyword evidence="13" id="KW-1185">Reference proteome</keyword>
<evidence type="ECO:0000256" key="10">
    <source>
        <dbReference type="ARBA" id="ARBA00048496"/>
    </source>
</evidence>
<dbReference type="GO" id="GO:0019441">
    <property type="term" value="P:L-tryptophan catabolic process to kynurenine"/>
    <property type="evidence" value="ECO:0007669"/>
    <property type="project" value="InterPro"/>
</dbReference>
<evidence type="ECO:0000256" key="3">
    <source>
        <dbReference type="ARBA" id="ARBA00011738"/>
    </source>
</evidence>
<evidence type="ECO:0000256" key="1">
    <source>
        <dbReference type="ARBA" id="ARBA00001947"/>
    </source>
</evidence>
<keyword evidence="6" id="KW-0479">Metal-binding</keyword>
<evidence type="ECO:0000313" key="13">
    <source>
        <dbReference type="Proteomes" id="UP000019591"/>
    </source>
</evidence>
<dbReference type="Proteomes" id="UP000019591">
    <property type="component" value="Plasmid EAL2_808p"/>
</dbReference>
<geneLocation type="plasmid" evidence="12 13">
    <name>EAL2_808p</name>
</geneLocation>
<organism evidence="12 13">
    <name type="scientific">Peptoclostridium acidaminophilum DSM 3953</name>
    <dbReference type="NCBI Taxonomy" id="1286171"/>
    <lineage>
        <taxon>Bacteria</taxon>
        <taxon>Bacillati</taxon>
        <taxon>Bacillota</taxon>
        <taxon>Clostridia</taxon>
        <taxon>Peptostreptococcales</taxon>
        <taxon>Peptoclostridiaceae</taxon>
        <taxon>Peptoclostridium</taxon>
    </lineage>
</organism>
<sequence>MKIIDLTHTIKEDMPVYPGTEPPSLKRANTIESDGFAELLLTMYSHTGTHIDAPCHMISAAKSLSDFAADKFVGKACVLDFTGIGSSEIVLSDIVAHEDNISKSDFVLIRTGWDKYWGRDSYFEGFPVLSPDAARWLASFDIKGVGIDAISVDGVGSETFDVHFSFMQKEIIIIENLANLDYIEDEFFILSILPLKLHGADGSPVRAVAIVGA</sequence>
<dbReference type="eggNOG" id="COG1878">
    <property type="taxonomic scope" value="Bacteria"/>
</dbReference>
<dbReference type="Gene3D" id="3.50.30.50">
    <property type="entry name" value="Putative cyclase"/>
    <property type="match status" value="1"/>
</dbReference>
<proteinExistence type="predicted"/>
<comment type="catalytic activity">
    <reaction evidence="10">
        <text>N-formyl-L-kynurenine + H2O = L-kynurenine + formate + H(+)</text>
        <dbReference type="Rhea" id="RHEA:13009"/>
        <dbReference type="ChEBI" id="CHEBI:15377"/>
        <dbReference type="ChEBI" id="CHEBI:15378"/>
        <dbReference type="ChEBI" id="CHEBI:15740"/>
        <dbReference type="ChEBI" id="CHEBI:57959"/>
        <dbReference type="ChEBI" id="CHEBI:58629"/>
        <dbReference type="EC" id="3.5.1.9"/>
    </reaction>
</comment>